<dbReference type="RefSeq" id="WP_078763080.1">
    <property type="nucleotide sequence ID" value="NZ_FUWS01000011.1"/>
</dbReference>
<protein>
    <submittedName>
        <fullName evidence="7">Transcriptional regulator, TetR family</fullName>
    </submittedName>
</protein>
<dbReference type="GO" id="GO:0003700">
    <property type="term" value="F:DNA-binding transcription factor activity"/>
    <property type="evidence" value="ECO:0007669"/>
    <property type="project" value="TreeGrafter"/>
</dbReference>
<gene>
    <name evidence="7" type="ORF">SAMN02745673_03818</name>
</gene>
<dbReference type="PANTHER" id="PTHR30055">
    <property type="entry name" value="HTH-TYPE TRANSCRIPTIONAL REGULATOR RUTR"/>
    <property type="match status" value="1"/>
</dbReference>
<dbReference type="InterPro" id="IPR050109">
    <property type="entry name" value="HTH-type_TetR-like_transc_reg"/>
</dbReference>
<dbReference type="Pfam" id="PF00440">
    <property type="entry name" value="TetR_N"/>
    <property type="match status" value="1"/>
</dbReference>
<name>A0A1T4SR71_9ACTN</name>
<evidence type="ECO:0000256" key="2">
    <source>
        <dbReference type="ARBA" id="ARBA00023125"/>
    </source>
</evidence>
<proteinExistence type="predicted"/>
<feature type="region of interest" description="Disordered" evidence="5">
    <location>
        <begin position="1"/>
        <end position="20"/>
    </location>
</feature>
<keyword evidence="3" id="KW-0804">Transcription</keyword>
<dbReference type="Gene3D" id="1.10.10.60">
    <property type="entry name" value="Homeodomain-like"/>
    <property type="match status" value="1"/>
</dbReference>
<dbReference type="Pfam" id="PF16859">
    <property type="entry name" value="TetR_C_11"/>
    <property type="match status" value="1"/>
</dbReference>
<dbReference type="SUPFAM" id="SSF48498">
    <property type="entry name" value="Tetracyclin repressor-like, C-terminal domain"/>
    <property type="match status" value="1"/>
</dbReference>
<dbReference type="InterPro" id="IPR001647">
    <property type="entry name" value="HTH_TetR"/>
</dbReference>
<dbReference type="InterPro" id="IPR036271">
    <property type="entry name" value="Tet_transcr_reg_TetR-rel_C_sf"/>
</dbReference>
<evidence type="ECO:0000256" key="1">
    <source>
        <dbReference type="ARBA" id="ARBA00023015"/>
    </source>
</evidence>
<dbReference type="InterPro" id="IPR009057">
    <property type="entry name" value="Homeodomain-like_sf"/>
</dbReference>
<dbReference type="InterPro" id="IPR011075">
    <property type="entry name" value="TetR_C"/>
</dbReference>
<reference evidence="7 8" key="1">
    <citation type="submission" date="2017-02" db="EMBL/GenBank/DDBJ databases">
        <authorList>
            <person name="Peterson S.W."/>
        </authorList>
    </citation>
    <scope>NUCLEOTIDE SEQUENCE [LARGE SCALE GENOMIC DNA]</scope>
    <source>
        <strain evidence="7 8">DSM 45154</strain>
    </source>
</reference>
<dbReference type="OrthoDB" id="9796019at2"/>
<dbReference type="Gene3D" id="1.10.357.10">
    <property type="entry name" value="Tetracycline Repressor, domain 2"/>
    <property type="match status" value="1"/>
</dbReference>
<evidence type="ECO:0000259" key="6">
    <source>
        <dbReference type="PROSITE" id="PS50977"/>
    </source>
</evidence>
<evidence type="ECO:0000256" key="4">
    <source>
        <dbReference type="PROSITE-ProRule" id="PRU00335"/>
    </source>
</evidence>
<organism evidence="7 8">
    <name type="scientific">Marinactinospora thermotolerans DSM 45154</name>
    <dbReference type="NCBI Taxonomy" id="1122192"/>
    <lineage>
        <taxon>Bacteria</taxon>
        <taxon>Bacillati</taxon>
        <taxon>Actinomycetota</taxon>
        <taxon>Actinomycetes</taxon>
        <taxon>Streptosporangiales</taxon>
        <taxon>Nocardiopsidaceae</taxon>
        <taxon>Marinactinospora</taxon>
    </lineage>
</organism>
<evidence type="ECO:0000313" key="8">
    <source>
        <dbReference type="Proteomes" id="UP000190637"/>
    </source>
</evidence>
<dbReference type="STRING" id="1122192.SAMN02745673_03818"/>
<dbReference type="Proteomes" id="UP000190637">
    <property type="component" value="Unassembled WGS sequence"/>
</dbReference>
<dbReference type="SUPFAM" id="SSF46689">
    <property type="entry name" value="Homeodomain-like"/>
    <property type="match status" value="1"/>
</dbReference>
<dbReference type="EMBL" id="FUWS01000011">
    <property type="protein sequence ID" value="SKA30735.1"/>
    <property type="molecule type" value="Genomic_DNA"/>
</dbReference>
<feature type="compositionally biased region" description="Basic and acidic residues" evidence="5">
    <location>
        <begin position="1"/>
        <end position="16"/>
    </location>
</feature>
<feature type="domain" description="HTH tetR-type" evidence="6">
    <location>
        <begin position="22"/>
        <end position="82"/>
    </location>
</feature>
<dbReference type="AlphaFoldDB" id="A0A1T4SR71"/>
<accession>A0A1T4SR71</accession>
<evidence type="ECO:0000256" key="3">
    <source>
        <dbReference type="ARBA" id="ARBA00023163"/>
    </source>
</evidence>
<dbReference type="PANTHER" id="PTHR30055:SF148">
    <property type="entry name" value="TETR-FAMILY TRANSCRIPTIONAL REGULATOR"/>
    <property type="match status" value="1"/>
</dbReference>
<keyword evidence="2 4" id="KW-0238">DNA-binding</keyword>
<sequence length="219" mass="24150">MSDRNRTQATERPEPARRRRGKELIAAIHQAALEETAEQGLGRIGMEGIARRAGTAKTSLYRRWSSPEEIVLDALYHVLPVEEPSPMADDLRGDLIAALTLMRDKFMQPFYGAVVTAILAEAQRNPELRERLYGEVFEPRGGRFTRTVLYHYAERGKVDPARLTPVVLDIGEALMIKYGVDEAKLPDDAYIAAIVDQAILPALGHDAGCDTGGRGRPAG</sequence>
<dbReference type="GO" id="GO:0000976">
    <property type="term" value="F:transcription cis-regulatory region binding"/>
    <property type="evidence" value="ECO:0007669"/>
    <property type="project" value="TreeGrafter"/>
</dbReference>
<dbReference type="PROSITE" id="PS50977">
    <property type="entry name" value="HTH_TETR_2"/>
    <property type="match status" value="1"/>
</dbReference>
<keyword evidence="8" id="KW-1185">Reference proteome</keyword>
<feature type="DNA-binding region" description="H-T-H motif" evidence="4">
    <location>
        <begin position="45"/>
        <end position="64"/>
    </location>
</feature>
<evidence type="ECO:0000256" key="5">
    <source>
        <dbReference type="SAM" id="MobiDB-lite"/>
    </source>
</evidence>
<evidence type="ECO:0000313" key="7">
    <source>
        <dbReference type="EMBL" id="SKA30735.1"/>
    </source>
</evidence>
<keyword evidence="1" id="KW-0805">Transcription regulation</keyword>